<dbReference type="CDD" id="cd00085">
    <property type="entry name" value="HNHc"/>
    <property type="match status" value="1"/>
</dbReference>
<gene>
    <name evidence="2" type="ORF">SAMN04489844_3341</name>
</gene>
<protein>
    <recommendedName>
        <fullName evidence="1">HNH nuclease domain-containing protein</fullName>
    </recommendedName>
</protein>
<keyword evidence="3" id="KW-1185">Reference proteome</keyword>
<dbReference type="Gene3D" id="1.10.30.50">
    <property type="match status" value="1"/>
</dbReference>
<dbReference type="EMBL" id="FNRT01000002">
    <property type="protein sequence ID" value="SEC95862.1"/>
    <property type="molecule type" value="Genomic_DNA"/>
</dbReference>
<dbReference type="Proteomes" id="UP000198742">
    <property type="component" value="Unassembled WGS sequence"/>
</dbReference>
<evidence type="ECO:0000313" key="3">
    <source>
        <dbReference type="Proteomes" id="UP000198742"/>
    </source>
</evidence>
<feature type="domain" description="HNH nuclease" evidence="1">
    <location>
        <begin position="101"/>
        <end position="156"/>
    </location>
</feature>
<dbReference type="InterPro" id="IPR003615">
    <property type="entry name" value="HNH_nuc"/>
</dbReference>
<proteinExistence type="predicted"/>
<evidence type="ECO:0000313" key="2">
    <source>
        <dbReference type="EMBL" id="SEC95862.1"/>
    </source>
</evidence>
<reference evidence="3" key="1">
    <citation type="submission" date="2016-10" db="EMBL/GenBank/DDBJ databases">
        <authorList>
            <person name="Varghese N."/>
            <person name="Submissions S."/>
        </authorList>
    </citation>
    <scope>NUCLEOTIDE SEQUENCE [LARGE SCALE GENOMIC DNA]</scope>
    <source>
        <strain evidence="3">DSM 22017</strain>
    </source>
</reference>
<evidence type="ECO:0000259" key="1">
    <source>
        <dbReference type="SMART" id="SM00507"/>
    </source>
</evidence>
<dbReference type="AlphaFoldDB" id="A0A1H4WR67"/>
<name>A0A1H4WR67_9ACTN</name>
<accession>A0A1H4WR67</accession>
<dbReference type="SMART" id="SM00507">
    <property type="entry name" value="HNHc"/>
    <property type="match status" value="1"/>
</dbReference>
<organism evidence="2 3">
    <name type="scientific">Nocardioides exalbidus</name>
    <dbReference type="NCBI Taxonomy" id="402596"/>
    <lineage>
        <taxon>Bacteria</taxon>
        <taxon>Bacillati</taxon>
        <taxon>Actinomycetota</taxon>
        <taxon>Actinomycetes</taxon>
        <taxon>Propionibacteriales</taxon>
        <taxon>Nocardioidaceae</taxon>
        <taxon>Nocardioides</taxon>
    </lineage>
</organism>
<sequence>MGRVSYASTYSAEFIDWARSQPMSARARKALEFMLEHGSVTTGDLKAAGYDHPPRAVRDVKDAGLMVESKLVNVGGTRMSRYTLLDTMSEGFVQRRPISNAFRNALFDQHDHRCAVCGEKFITRMLQADHRVPFAIGGDPAPELQHYMPLCGSDNRAKSMSCENCPNWSVRDVDTCKTCYWHDPAHYSHVATVDERRLAITARGMDVANFDQLAEEAAQQGLTFGEYLLEVIDGLTQPR</sequence>
<dbReference type="STRING" id="402596.SAMN04489844_3341"/>